<evidence type="ECO:0000259" key="5">
    <source>
        <dbReference type="Pfam" id="PF07940"/>
    </source>
</evidence>
<dbReference type="AlphaFoldDB" id="A0A399T3Q5"/>
<dbReference type="OrthoDB" id="7335480at2"/>
<dbReference type="PANTHER" id="PTHR39210:SF1">
    <property type="entry name" value="HEPARIN-SULFATE LYASE"/>
    <property type="match status" value="1"/>
</dbReference>
<reference evidence="7 8" key="1">
    <citation type="submission" date="2018-08" db="EMBL/GenBank/DDBJ databases">
        <title>Pallidiluteibacterium maritimus gen. nov., sp. nov., isolated from coastal sediment.</title>
        <authorList>
            <person name="Zhou L.Y."/>
        </authorList>
    </citation>
    <scope>NUCLEOTIDE SEQUENCE [LARGE SCALE GENOMIC DNA]</scope>
    <source>
        <strain evidence="7 8">XSD2</strain>
    </source>
</reference>
<dbReference type="GO" id="GO:0016829">
    <property type="term" value="F:lyase activity"/>
    <property type="evidence" value="ECO:0007669"/>
    <property type="project" value="UniProtKB-KW"/>
</dbReference>
<dbReference type="EMBL" id="QWGR01000002">
    <property type="protein sequence ID" value="RIJ49709.1"/>
    <property type="molecule type" value="Genomic_DNA"/>
</dbReference>
<keyword evidence="3" id="KW-0574">Periplasm</keyword>
<keyword evidence="2" id="KW-0732">Signal</keyword>
<proteinExistence type="predicted"/>
<dbReference type="Gene3D" id="1.50.10.100">
    <property type="entry name" value="Chondroitin AC/alginate lyase"/>
    <property type="match status" value="1"/>
</dbReference>
<dbReference type="Pfam" id="PF16889">
    <property type="entry name" value="Hepar_II_III_N"/>
    <property type="match status" value="1"/>
</dbReference>
<comment type="caution">
    <text evidence="7">The sequence shown here is derived from an EMBL/GenBank/DDBJ whole genome shotgun (WGS) entry which is preliminary data.</text>
</comment>
<feature type="domain" description="Heparin-sulfate lyase N-terminal" evidence="6">
    <location>
        <begin position="174"/>
        <end position="438"/>
    </location>
</feature>
<dbReference type="PANTHER" id="PTHR39210">
    <property type="entry name" value="HEPARIN-SULFATE LYASE"/>
    <property type="match status" value="1"/>
</dbReference>
<evidence type="ECO:0000259" key="6">
    <source>
        <dbReference type="Pfam" id="PF16889"/>
    </source>
</evidence>
<accession>A0A399T3Q5</accession>
<protein>
    <submittedName>
        <fullName evidence="7">Uncharacterized protein</fullName>
    </submittedName>
</protein>
<organism evidence="7 8">
    <name type="scientific">Maribellus luteus</name>
    <dbReference type="NCBI Taxonomy" id="2305463"/>
    <lineage>
        <taxon>Bacteria</taxon>
        <taxon>Pseudomonadati</taxon>
        <taxon>Bacteroidota</taxon>
        <taxon>Bacteroidia</taxon>
        <taxon>Marinilabiliales</taxon>
        <taxon>Prolixibacteraceae</taxon>
        <taxon>Maribellus</taxon>
    </lineage>
</organism>
<evidence type="ECO:0000313" key="8">
    <source>
        <dbReference type="Proteomes" id="UP000265926"/>
    </source>
</evidence>
<dbReference type="InterPro" id="IPR012480">
    <property type="entry name" value="Hepar_II_III_C"/>
</dbReference>
<dbReference type="InterPro" id="IPR031680">
    <property type="entry name" value="Hepar_II_III_N"/>
</dbReference>
<evidence type="ECO:0000313" key="7">
    <source>
        <dbReference type="EMBL" id="RIJ49709.1"/>
    </source>
</evidence>
<evidence type="ECO:0000256" key="4">
    <source>
        <dbReference type="ARBA" id="ARBA00023239"/>
    </source>
</evidence>
<dbReference type="Pfam" id="PF07940">
    <property type="entry name" value="Hepar_II_III_C"/>
    <property type="match status" value="1"/>
</dbReference>
<evidence type="ECO:0000256" key="1">
    <source>
        <dbReference type="ARBA" id="ARBA00004418"/>
    </source>
</evidence>
<evidence type="ECO:0000256" key="2">
    <source>
        <dbReference type="ARBA" id="ARBA00022729"/>
    </source>
</evidence>
<dbReference type="Gene3D" id="2.70.98.70">
    <property type="match status" value="1"/>
</dbReference>
<dbReference type="Proteomes" id="UP000265926">
    <property type="component" value="Unassembled WGS sequence"/>
</dbReference>
<dbReference type="InterPro" id="IPR008929">
    <property type="entry name" value="Chondroitin_lyas"/>
</dbReference>
<name>A0A399T3Q5_9BACT</name>
<evidence type="ECO:0000256" key="3">
    <source>
        <dbReference type="ARBA" id="ARBA00022764"/>
    </source>
</evidence>
<sequence length="739" mass="86302">MILVRECLELLFQNRTLTVKSISFYIKKIRGSSFPELLILLYSKIRRNVSPVFRFRDLYFNTQSNSYLQLNSIINVGGFKELNDTRLQYFENMCLSHRFNLLGSGWVTNSYDSRSLGVEGHRYEMNVPIKEFDNEGLWLEVIVRKSHLKNAQKIWKLIDDNDYIPIDWQKDFKSGFRWSSKDWYNDVRKGIVGEKPGVDIKVPWELSRMQHFPYLALHSTGKNRNAIVKEFRNQVLDFIATNPPRMGVNWKCTMDVAIRAANLLISYDLFCQKDDGNVFDKEIQTVFANSMYEHGRHIFHNLEWQVDMTSNHYLANITGLLFIAAYLENTKETNTWLVFCTNEIIKQYQKQFYEDGANFEASTCYHRLSSEMIVYATALLLGLPDEKVAVLKHFKKNSRKVPFLYRDKIQYYKIEDNKLYFPDWYLQKLSNTRHFTKNISKPSGDVVQIGDNDSGQFFKLFPVGNFMSNKEAGDIYLNLEGYNSLMSENDLFWDENALNHSGLLNAFSGLYDSVVHSVEAGFVKKLSRNYMLKYNPEYYRLKIDTNFVIPELPFEDQLITKVGEYTDRPILEGAKLYTYSYFGLIIIKSPELFFSVFYGHHQNYYCNWGHAHSDKLSVELSINNTDIYSDPGTYIYTALPEKRMLFAKASAHHTIDTGVESLKRESTFLARADYQVKVIHCDVSKIVLYIEYGDVKHLRDISISNEAIIVNDKCNKHFTYPQFGFMSNGYGKIKKIDLR</sequence>
<comment type="subcellular location">
    <subcellularLocation>
        <location evidence="1">Periplasm</location>
    </subcellularLocation>
</comment>
<gene>
    <name evidence="7" type="ORF">D1614_02920</name>
</gene>
<dbReference type="SUPFAM" id="SSF48230">
    <property type="entry name" value="Chondroitin AC/alginate lyase"/>
    <property type="match status" value="1"/>
</dbReference>
<feature type="domain" description="Heparinase II/III-like C-terminal" evidence="5">
    <location>
        <begin position="608"/>
        <end position="713"/>
    </location>
</feature>
<dbReference type="GO" id="GO:0042597">
    <property type="term" value="C:periplasmic space"/>
    <property type="evidence" value="ECO:0007669"/>
    <property type="project" value="UniProtKB-SubCell"/>
</dbReference>
<keyword evidence="8" id="KW-1185">Reference proteome</keyword>
<keyword evidence="4" id="KW-0456">Lyase</keyword>